<dbReference type="Proteomes" id="UP000185655">
    <property type="component" value="Unassembled WGS sequence"/>
</dbReference>
<dbReference type="EMBL" id="JXJT01000037">
    <property type="protein sequence ID" value="PCR99709.1"/>
    <property type="molecule type" value="Genomic_DNA"/>
</dbReference>
<evidence type="ECO:0000313" key="3">
    <source>
        <dbReference type="EMBL" id="SFZ76814.1"/>
    </source>
</evidence>
<dbReference type="Proteomes" id="UP000218979">
    <property type="component" value="Unassembled WGS sequence"/>
</dbReference>
<dbReference type="AlphaFoldDB" id="A0A1K2HJ82"/>
<dbReference type="EMBL" id="FPKS01000022">
    <property type="protein sequence ID" value="SFZ76814.1"/>
    <property type="molecule type" value="Genomic_DNA"/>
</dbReference>
<proteinExistence type="predicted"/>
<keyword evidence="1" id="KW-0812">Transmembrane</keyword>
<reference evidence="2 5" key="1">
    <citation type="submission" date="2014-12" db="EMBL/GenBank/DDBJ databases">
        <title>Draft genome sequences of 10 type strains of Lactococcus.</title>
        <authorList>
            <person name="Sun Z."/>
            <person name="Zhong Z."/>
            <person name="Liu W."/>
            <person name="Zhang W."/>
            <person name="Zhang H."/>
        </authorList>
    </citation>
    <scope>NUCLEOTIDE SEQUENCE [LARGE SCALE GENOMIC DNA]</scope>
    <source>
        <strain evidence="2 5">DSM 22330</strain>
    </source>
</reference>
<dbReference type="STRING" id="1122154.SAMN02746068_02109"/>
<reference evidence="3 4" key="2">
    <citation type="submission" date="2016-11" db="EMBL/GenBank/DDBJ databases">
        <authorList>
            <person name="Jaros S."/>
            <person name="Januszkiewicz K."/>
            <person name="Wedrychowicz H."/>
        </authorList>
    </citation>
    <scope>NUCLEOTIDE SEQUENCE [LARGE SCALE GENOMIC DNA]</scope>
    <source>
        <strain evidence="3 4">DSM 22330</strain>
    </source>
</reference>
<evidence type="ECO:0000313" key="4">
    <source>
        <dbReference type="Proteomes" id="UP000185655"/>
    </source>
</evidence>
<keyword evidence="1" id="KW-1133">Transmembrane helix</keyword>
<gene>
    <name evidence="2" type="ORF">RR45_GL001459</name>
    <name evidence="3" type="ORF">SAMN02746068_02109</name>
</gene>
<dbReference type="RefSeq" id="WP_031366965.1">
    <property type="nucleotide sequence ID" value="NZ_FPKS01000022.1"/>
</dbReference>
<evidence type="ECO:0000313" key="5">
    <source>
        <dbReference type="Proteomes" id="UP000218979"/>
    </source>
</evidence>
<feature type="transmembrane region" description="Helical" evidence="1">
    <location>
        <begin position="20"/>
        <end position="45"/>
    </location>
</feature>
<sequence length="64" mass="6504">MFDLVATGMGAGTAASVVDAIFGGLTIASALSLYAGLAGGAAWFLENGLKTLIKWAGKRTIISW</sequence>
<evidence type="ECO:0000313" key="2">
    <source>
        <dbReference type="EMBL" id="PCR99709.1"/>
    </source>
</evidence>
<accession>A0A1K2HJ82</accession>
<keyword evidence="1" id="KW-0472">Membrane</keyword>
<evidence type="ECO:0008006" key="6">
    <source>
        <dbReference type="Google" id="ProtNLM"/>
    </source>
</evidence>
<keyword evidence="5" id="KW-1185">Reference proteome</keyword>
<protein>
    <recommendedName>
        <fullName evidence="6">Circular bacteriocin, circularin A/uberolysin family</fullName>
    </recommendedName>
</protein>
<organism evidence="3 4">
    <name type="scientific">Pseudolactococcus chungangensis CAU 28 = DSM 22330</name>
    <dbReference type="NCBI Taxonomy" id="1122154"/>
    <lineage>
        <taxon>Bacteria</taxon>
        <taxon>Bacillati</taxon>
        <taxon>Bacillota</taxon>
        <taxon>Bacilli</taxon>
        <taxon>Lactobacillales</taxon>
        <taxon>Streptococcaceae</taxon>
        <taxon>Pseudolactococcus</taxon>
    </lineage>
</organism>
<evidence type="ECO:0000256" key="1">
    <source>
        <dbReference type="SAM" id="Phobius"/>
    </source>
</evidence>
<name>A0A1K2HJ82_9LACT</name>